<evidence type="ECO:0000259" key="1">
    <source>
        <dbReference type="Pfam" id="PF04389"/>
    </source>
</evidence>
<protein>
    <submittedName>
        <fullName evidence="2">M28 family peptidase</fullName>
    </submittedName>
</protein>
<keyword evidence="3" id="KW-1185">Reference proteome</keyword>
<accession>A0A3S0JET4</accession>
<dbReference type="InterPro" id="IPR007484">
    <property type="entry name" value="Peptidase_M28"/>
</dbReference>
<dbReference type="Pfam" id="PF04389">
    <property type="entry name" value="Peptidase_M28"/>
    <property type="match status" value="1"/>
</dbReference>
<comment type="caution">
    <text evidence="2">The sequence shown here is derived from an EMBL/GenBank/DDBJ whole genome shotgun (WGS) entry which is preliminary data.</text>
</comment>
<dbReference type="SUPFAM" id="SSF53187">
    <property type="entry name" value="Zn-dependent exopeptidases"/>
    <property type="match status" value="1"/>
</dbReference>
<evidence type="ECO:0000313" key="2">
    <source>
        <dbReference type="EMBL" id="RTR15762.1"/>
    </source>
</evidence>
<evidence type="ECO:0000313" key="3">
    <source>
        <dbReference type="Proteomes" id="UP000277007"/>
    </source>
</evidence>
<proteinExistence type="predicted"/>
<dbReference type="PANTHER" id="PTHR10404:SF46">
    <property type="entry name" value="VACUOLAR PROTEIN SORTING-ASSOCIATED PROTEIN 70"/>
    <property type="match status" value="1"/>
</dbReference>
<dbReference type="EMBL" id="RXMA01000031">
    <property type="protein sequence ID" value="RTR15762.1"/>
    <property type="molecule type" value="Genomic_DNA"/>
</dbReference>
<name>A0A3S0JET4_9PROT</name>
<dbReference type="Proteomes" id="UP000277007">
    <property type="component" value="Unassembled WGS sequence"/>
</dbReference>
<sequence length="576" mass="61698">MDRTNAAAASGPPLAAVSGERMMELLGRMARWTKVGGTETERECFRALKDHLDAMGVPASLIHHDAYISVPLSAHLTCGGERFAAITHSMARSSGPEGCTGDLVDLGNGSAADFAQADLAGRVVLVDGIADPGVALRASQAGAVGVVHVSPHGLCHEMCVSPVWGSPSATTIDDLPTVVVVTVADAVGAGLRRHLAEGRCTVTLHATVDTGWRKTPLLVADLPPTAGPGSPDGAFVLVSCHVDTWFEGVMDNGTANVAMIEVVRILASVRDRWRRGLRLCLWSGHSQGRYSGSAWYADQNWLELEARCVAHVNLDSPGAVGALNLTRTGSAGALFDLAADAIREETGQTLLGRRKARSADDSFPGLGIPSVFGSLSMQEPGALKLRNELGWWWHTEHDRIDKIDPVHLVRDARVVLRVVWGLLCCDPLPLDYRRQVADLAQELESLSDRLSSRFDLQDADAMLRRLRQRLDQLHAASGGGIDSDTINRGIVAVCRALVPLDYTTGNRFAHDPALPLPAWPVLEPIRKLAATQPRTDAERFAKVDAVRSRNRLVHGLRQAVLAVDAALGGAGERFGD</sequence>
<dbReference type="Gene3D" id="3.40.630.10">
    <property type="entry name" value="Zn peptidases"/>
    <property type="match status" value="1"/>
</dbReference>
<dbReference type="SUPFAM" id="SSF52025">
    <property type="entry name" value="PA domain"/>
    <property type="match status" value="1"/>
</dbReference>
<dbReference type="OrthoDB" id="9769665at2"/>
<dbReference type="AlphaFoldDB" id="A0A3S0JET4"/>
<dbReference type="Gene3D" id="3.50.30.30">
    <property type="match status" value="1"/>
</dbReference>
<dbReference type="GO" id="GO:0004180">
    <property type="term" value="F:carboxypeptidase activity"/>
    <property type="evidence" value="ECO:0007669"/>
    <property type="project" value="TreeGrafter"/>
</dbReference>
<dbReference type="InterPro" id="IPR046450">
    <property type="entry name" value="PA_dom_sf"/>
</dbReference>
<dbReference type="PANTHER" id="PTHR10404">
    <property type="entry name" value="N-ACETYLATED-ALPHA-LINKED ACIDIC DIPEPTIDASE"/>
    <property type="match status" value="1"/>
</dbReference>
<gene>
    <name evidence="2" type="ORF">EJ903_22410</name>
</gene>
<dbReference type="InterPro" id="IPR039373">
    <property type="entry name" value="Peptidase_M28B"/>
</dbReference>
<feature type="domain" description="Peptidase M28" evidence="1">
    <location>
        <begin position="227"/>
        <end position="418"/>
    </location>
</feature>
<organism evidence="2 3">
    <name type="scientific">Azospirillum griseum</name>
    <dbReference type="NCBI Taxonomy" id="2496639"/>
    <lineage>
        <taxon>Bacteria</taxon>
        <taxon>Pseudomonadati</taxon>
        <taxon>Pseudomonadota</taxon>
        <taxon>Alphaproteobacteria</taxon>
        <taxon>Rhodospirillales</taxon>
        <taxon>Azospirillaceae</taxon>
        <taxon>Azospirillum</taxon>
    </lineage>
</organism>
<reference evidence="2 3" key="1">
    <citation type="submission" date="2018-12" db="EMBL/GenBank/DDBJ databases">
        <authorList>
            <person name="Yang Y."/>
        </authorList>
    </citation>
    <scope>NUCLEOTIDE SEQUENCE [LARGE SCALE GENOMIC DNA]</scope>
    <source>
        <strain evidence="2 3">L-25-5w-1</strain>
    </source>
</reference>